<dbReference type="InterPro" id="IPR001296">
    <property type="entry name" value="Glyco_trans_1"/>
</dbReference>
<sequence>MIEIKVRPKILFILHMPPPLHGAAKVGQHLFESAEINNSFECTFINLQTSKKLSDTGKGFFSKFTSFLSLYRKVFIALRSSSYDSCYMTINSGGFAYYKEIVIVFLLRLFNQNILYHFHNKGVSKTQHRTINHLLYRYSFKNVQCILSSERLYFDIKKYVSKEDVHYCFYGIPPTDYQQSVEKSSKEIDNIPKLLFLSNLIIEKGPYILLDACRLLKTRNVDFECHIVGDWGDITEDELIANIKERELTKHVVVHGRQVGRRKNELLSNSDVFVLPTLNDCSPLVLLEAMQAELPVITTIEGGIPDVVQDGKTGFLVKKHDAIQLADKMEILIQNPELRVKMGKAGKTRFEQQFTLDKFESRMVEIFANVVQD</sequence>
<organism evidence="2 3">
    <name type="scientific">Pelagihabitans pacificus</name>
    <dbReference type="NCBI Taxonomy" id="2696054"/>
    <lineage>
        <taxon>Bacteria</taxon>
        <taxon>Pseudomonadati</taxon>
        <taxon>Bacteroidota</taxon>
        <taxon>Flavobacteriia</taxon>
        <taxon>Flavobacteriales</taxon>
        <taxon>Flavobacteriaceae</taxon>
        <taxon>Pelagihabitans</taxon>
    </lineage>
</organism>
<evidence type="ECO:0000313" key="3">
    <source>
        <dbReference type="Proteomes" id="UP000707206"/>
    </source>
</evidence>
<gene>
    <name evidence="2" type="ORF">FK220_018715</name>
</gene>
<reference evidence="2" key="1">
    <citation type="submission" date="2019-07" db="EMBL/GenBank/DDBJ databases">
        <authorList>
            <person name="De-Chao Zhang Q."/>
        </authorList>
    </citation>
    <scope>NUCLEOTIDE SEQUENCE</scope>
    <source>
        <strain evidence="2">TP-CH-4</strain>
    </source>
</reference>
<evidence type="ECO:0000313" key="2">
    <source>
        <dbReference type="EMBL" id="NHF61393.1"/>
    </source>
</evidence>
<proteinExistence type="predicted"/>
<dbReference type="GO" id="GO:0016757">
    <property type="term" value="F:glycosyltransferase activity"/>
    <property type="evidence" value="ECO:0007669"/>
    <property type="project" value="InterPro"/>
</dbReference>
<name>A0A967AY99_9FLAO</name>
<dbReference type="Proteomes" id="UP000707206">
    <property type="component" value="Unassembled WGS sequence"/>
</dbReference>
<dbReference type="Gene3D" id="3.40.50.2000">
    <property type="entry name" value="Glycogen Phosphorylase B"/>
    <property type="match status" value="2"/>
</dbReference>
<reference evidence="2" key="2">
    <citation type="submission" date="2020-03" db="EMBL/GenBank/DDBJ databases">
        <title>Flavobacteriaceae bacterium strain TP-CH-4, a member of the family Flavobacteriaceae isolated from a deep-sea seamount.</title>
        <authorList>
            <person name="Zhang D.-C."/>
        </authorList>
    </citation>
    <scope>NUCLEOTIDE SEQUENCE</scope>
    <source>
        <strain evidence="2">TP-CH-4</strain>
    </source>
</reference>
<dbReference type="SUPFAM" id="SSF53756">
    <property type="entry name" value="UDP-Glycosyltransferase/glycogen phosphorylase"/>
    <property type="match status" value="1"/>
</dbReference>
<accession>A0A967AY99</accession>
<dbReference type="EMBL" id="VIKU02000008">
    <property type="protein sequence ID" value="NHF61393.1"/>
    <property type="molecule type" value="Genomic_DNA"/>
</dbReference>
<dbReference type="PANTHER" id="PTHR12526">
    <property type="entry name" value="GLYCOSYLTRANSFERASE"/>
    <property type="match status" value="1"/>
</dbReference>
<comment type="caution">
    <text evidence="2">The sequence shown here is derived from an EMBL/GenBank/DDBJ whole genome shotgun (WGS) entry which is preliminary data.</text>
</comment>
<dbReference type="Pfam" id="PF00534">
    <property type="entry name" value="Glycos_transf_1"/>
    <property type="match status" value="1"/>
</dbReference>
<feature type="domain" description="Glycosyl transferase family 1" evidence="1">
    <location>
        <begin position="184"/>
        <end position="348"/>
    </location>
</feature>
<protein>
    <submittedName>
        <fullName evidence="2">Glycosyltransferase family 4 protein</fullName>
    </submittedName>
</protein>
<dbReference type="AlphaFoldDB" id="A0A967AY99"/>
<evidence type="ECO:0000259" key="1">
    <source>
        <dbReference type="Pfam" id="PF00534"/>
    </source>
</evidence>
<dbReference type="RefSeq" id="WP_152575895.1">
    <property type="nucleotide sequence ID" value="NZ_VIKU02000008.1"/>
</dbReference>
<keyword evidence="3" id="KW-1185">Reference proteome</keyword>